<dbReference type="GO" id="GO:0016740">
    <property type="term" value="F:transferase activity"/>
    <property type="evidence" value="ECO:0007669"/>
    <property type="project" value="UniProtKB-KW"/>
</dbReference>
<reference evidence="1 2" key="1">
    <citation type="submission" date="2023-12" db="EMBL/GenBank/DDBJ databases">
        <title>Novel species of the genus Arcicella isolated from rivers.</title>
        <authorList>
            <person name="Lu H."/>
        </authorList>
    </citation>
    <scope>NUCLEOTIDE SEQUENCE [LARGE SCALE GENOMIC DNA]</scope>
    <source>
        <strain evidence="1 2">KCTC 23307</strain>
    </source>
</reference>
<gene>
    <name evidence="1" type="ORF">VB248_09250</name>
</gene>
<comment type="caution">
    <text evidence="1">The sequence shown here is derived from an EMBL/GenBank/DDBJ whole genome shotgun (WGS) entry which is preliminary data.</text>
</comment>
<dbReference type="RefSeq" id="WP_323296483.1">
    <property type="nucleotide sequence ID" value="NZ_JAYFUM010000009.1"/>
</dbReference>
<protein>
    <submittedName>
        <fullName evidence="1">Glycosyl transferase</fullName>
    </submittedName>
</protein>
<sequence>MKLVYTVCTTNHLYQALSLGDSLKQTNPDYELVIGLVDKKPNTDFEIPFQIVEVEQIQPENFSAMESKYSVTELTMACKPLFALYFFNTYPTLEKLIYFDTDILMLNSIEVIEKSLDEYDIMFNPHITKAISLNETWNEKNVLNAGLYNTGFVGMRRSENTFEFLNWWKTHLFKYGYHDYCQGMGADQLCFNFVPVFFKKVLVDLNPAHNVAYWNFLERSIQYENGQYFINDDKNKPLTFYHFSGYHPNKPKLISKHFPNPLKNTVLKQLFTDYNTLLLKNHFSFFSNIIPAYGKYTPPKKEKGFLTQLIDKAAWKAINFIENY</sequence>
<dbReference type="SUPFAM" id="SSF53448">
    <property type="entry name" value="Nucleotide-diphospho-sugar transferases"/>
    <property type="match status" value="1"/>
</dbReference>
<accession>A0ABU5Q903</accession>
<proteinExistence type="predicted"/>
<dbReference type="EMBL" id="JAYFUM010000009">
    <property type="protein sequence ID" value="MEA5139321.1"/>
    <property type="molecule type" value="Genomic_DNA"/>
</dbReference>
<dbReference type="Gene3D" id="3.90.550.10">
    <property type="entry name" value="Spore Coat Polysaccharide Biosynthesis Protein SpsA, Chain A"/>
    <property type="match status" value="1"/>
</dbReference>
<evidence type="ECO:0000313" key="2">
    <source>
        <dbReference type="Proteomes" id="UP001302949"/>
    </source>
</evidence>
<keyword evidence="1" id="KW-0808">Transferase</keyword>
<dbReference type="Proteomes" id="UP001302949">
    <property type="component" value="Unassembled WGS sequence"/>
</dbReference>
<name>A0ABU5Q903_9BACT</name>
<organism evidence="1 2">
    <name type="scientific">Arcicella rigui</name>
    <dbReference type="NCBI Taxonomy" id="797020"/>
    <lineage>
        <taxon>Bacteria</taxon>
        <taxon>Pseudomonadati</taxon>
        <taxon>Bacteroidota</taxon>
        <taxon>Cytophagia</taxon>
        <taxon>Cytophagales</taxon>
        <taxon>Flectobacillaceae</taxon>
        <taxon>Arcicella</taxon>
    </lineage>
</organism>
<evidence type="ECO:0000313" key="1">
    <source>
        <dbReference type="EMBL" id="MEA5139321.1"/>
    </source>
</evidence>
<dbReference type="InterPro" id="IPR029044">
    <property type="entry name" value="Nucleotide-diphossugar_trans"/>
</dbReference>
<keyword evidence="2" id="KW-1185">Reference proteome</keyword>